<dbReference type="PANTHER" id="PTHR43266:SF7">
    <property type="entry name" value="TRANSPORTER, PUTATIVE-RELATED"/>
    <property type="match status" value="1"/>
</dbReference>
<evidence type="ECO:0000256" key="2">
    <source>
        <dbReference type="ARBA" id="ARBA00022448"/>
    </source>
</evidence>
<feature type="transmembrane region" description="Helical" evidence="7">
    <location>
        <begin position="136"/>
        <end position="153"/>
    </location>
</feature>
<evidence type="ECO:0000256" key="3">
    <source>
        <dbReference type="ARBA" id="ARBA00022475"/>
    </source>
</evidence>
<comment type="subcellular location">
    <subcellularLocation>
        <location evidence="1">Cell membrane</location>
        <topology evidence="1">Multi-pass membrane protein</topology>
    </subcellularLocation>
</comment>
<keyword evidence="5 7" id="KW-1133">Transmembrane helix</keyword>
<evidence type="ECO:0000256" key="7">
    <source>
        <dbReference type="SAM" id="Phobius"/>
    </source>
</evidence>
<keyword evidence="2" id="KW-0813">Transport</keyword>
<evidence type="ECO:0000256" key="1">
    <source>
        <dbReference type="ARBA" id="ARBA00004651"/>
    </source>
</evidence>
<reference evidence="8 9" key="1">
    <citation type="submission" date="2023-06" db="EMBL/GenBank/DDBJ databases">
        <title>Five Gram-positive bacteria isolated from mangrove sediments in Shenzhen, Guangdong, China.</title>
        <authorList>
            <person name="Yu S."/>
            <person name="Zheng W."/>
            <person name="Huang Y."/>
        </authorList>
    </citation>
    <scope>NUCLEOTIDE SEQUENCE [LARGE SCALE GENOMIC DNA]</scope>
    <source>
        <strain evidence="8 9">SaN35-3</strain>
    </source>
</reference>
<evidence type="ECO:0000256" key="6">
    <source>
        <dbReference type="ARBA" id="ARBA00023136"/>
    </source>
</evidence>
<organism evidence="8 9">
    <name type="scientific">Bacillus carboniphilus</name>
    <dbReference type="NCBI Taxonomy" id="86663"/>
    <lineage>
        <taxon>Bacteria</taxon>
        <taxon>Bacillati</taxon>
        <taxon>Bacillota</taxon>
        <taxon>Bacilli</taxon>
        <taxon>Bacillales</taxon>
        <taxon>Bacillaceae</taxon>
        <taxon>Bacillus</taxon>
    </lineage>
</organism>
<keyword evidence="3" id="KW-1003">Cell membrane</keyword>
<keyword evidence="4 7" id="KW-0812">Transmembrane</keyword>
<feature type="transmembrane region" description="Helical" evidence="7">
    <location>
        <begin position="16"/>
        <end position="36"/>
    </location>
</feature>
<dbReference type="EMBL" id="CP129013">
    <property type="protein sequence ID" value="WLR44220.1"/>
    <property type="molecule type" value="Genomic_DNA"/>
</dbReference>
<feature type="transmembrane region" description="Helical" evidence="7">
    <location>
        <begin position="68"/>
        <end position="91"/>
    </location>
</feature>
<dbReference type="Pfam" id="PF07690">
    <property type="entry name" value="MFS_1"/>
    <property type="match status" value="1"/>
</dbReference>
<proteinExistence type="predicted"/>
<keyword evidence="9" id="KW-1185">Reference proteome</keyword>
<dbReference type="InterPro" id="IPR036259">
    <property type="entry name" value="MFS_trans_sf"/>
</dbReference>
<protein>
    <submittedName>
        <fullName evidence="8">MFS transporter</fullName>
    </submittedName>
</protein>
<gene>
    <name evidence="8" type="ORF">LC087_00770</name>
</gene>
<dbReference type="Gene3D" id="1.20.1250.20">
    <property type="entry name" value="MFS general substrate transporter like domains"/>
    <property type="match status" value="1"/>
</dbReference>
<evidence type="ECO:0000256" key="4">
    <source>
        <dbReference type="ARBA" id="ARBA00022692"/>
    </source>
</evidence>
<feature type="transmembrane region" description="Helical" evidence="7">
    <location>
        <begin position="112"/>
        <end position="130"/>
    </location>
</feature>
<dbReference type="PANTHER" id="PTHR43266">
    <property type="entry name" value="MACROLIDE-EFFLUX PROTEIN"/>
    <property type="match status" value="1"/>
</dbReference>
<sequence>MVINISELQNNPGIKAWFYTSEGVALMLGSFLVKYINRKLSNYTIIFSFSFVVALAHLLLYFSSSSFISILAFSLFGFAAGSLFPTAYTIFQKEIPKHFHGRFFSFKNMVDRIVFQVVLLSTGFFLDVIGLENMNLLFGFISIVCTLTLLNKFKRAKLTEREVQKNLFTG</sequence>
<evidence type="ECO:0000313" key="8">
    <source>
        <dbReference type="EMBL" id="WLR44220.1"/>
    </source>
</evidence>
<accession>A0ABY9K0L1</accession>
<dbReference type="InterPro" id="IPR011701">
    <property type="entry name" value="MFS"/>
</dbReference>
<dbReference type="SUPFAM" id="SSF103473">
    <property type="entry name" value="MFS general substrate transporter"/>
    <property type="match status" value="1"/>
</dbReference>
<evidence type="ECO:0000313" key="9">
    <source>
        <dbReference type="Proteomes" id="UP001197974"/>
    </source>
</evidence>
<evidence type="ECO:0000256" key="5">
    <source>
        <dbReference type="ARBA" id="ARBA00022989"/>
    </source>
</evidence>
<keyword evidence="6 7" id="KW-0472">Membrane</keyword>
<feature type="transmembrane region" description="Helical" evidence="7">
    <location>
        <begin position="43"/>
        <end position="62"/>
    </location>
</feature>
<dbReference type="Proteomes" id="UP001197974">
    <property type="component" value="Chromosome"/>
</dbReference>
<dbReference type="RefSeq" id="WP_306020723.1">
    <property type="nucleotide sequence ID" value="NZ_CP129013.1"/>
</dbReference>
<name>A0ABY9K0L1_9BACI</name>